<dbReference type="EMBL" id="LK028559">
    <property type="protein sequence ID" value="CDR30519.1"/>
    <property type="molecule type" value="Genomic_DNA"/>
</dbReference>
<protein>
    <submittedName>
        <fullName evidence="1">Uncharacterized protein</fullName>
    </submittedName>
</protein>
<evidence type="ECO:0000313" key="2">
    <source>
        <dbReference type="Proteomes" id="UP000032434"/>
    </source>
</evidence>
<reference evidence="2" key="1">
    <citation type="submission" date="2014-05" db="EMBL/GenBank/DDBJ databases">
        <authorList>
            <person name="Kube M."/>
        </authorList>
    </citation>
    <scope>NUCLEOTIDE SEQUENCE [LARGE SCALE GENOMIC DNA]</scope>
</reference>
<sequence length="292" mass="35033">MTKITTKDALLSKIYKSLKSWNPIIIDAKIWKDIYGYIAFCVEQKVESFANELACYRVIFRIKTSFLRIDYLLRKNQYDQAWYLMEDTTKDIELVKKTNEYQNQWAEEFHLDRIQKYIQNLELLFPYSFFISRDIVIKKQVCSICGEVRKIKNGCNHRIGKLYNGMFCRALWKEFEPRSFAFVQNPKDKYTIITPEGAQYNFALVEWLMNQKRNPYLPFEVKNSKVILPRYLKNIKPMPYITKCWKPGYEPKEDEEGKMIFPSTIILRNEDMGQDNTDEKEKVLFKFLEQKK</sequence>
<dbReference type="InParanoid" id="A0A061AAU5"/>
<organism evidence="1 2">
    <name type="scientific">Acholeplasma oculi</name>
    <dbReference type="NCBI Taxonomy" id="35623"/>
    <lineage>
        <taxon>Bacteria</taxon>
        <taxon>Bacillati</taxon>
        <taxon>Mycoplasmatota</taxon>
        <taxon>Mollicutes</taxon>
        <taxon>Acholeplasmatales</taxon>
        <taxon>Acholeplasmataceae</taxon>
        <taxon>Acholeplasma</taxon>
    </lineage>
</organism>
<gene>
    <name evidence="1" type="ORF">Aocu_04460</name>
</gene>
<dbReference type="PATRIC" id="fig|35623.3.peg.447"/>
<evidence type="ECO:0000313" key="1">
    <source>
        <dbReference type="EMBL" id="CDR30519.1"/>
    </source>
</evidence>
<keyword evidence="2" id="KW-1185">Reference proteome</keyword>
<name>A0A061AAU5_9MOLU</name>
<dbReference type="Proteomes" id="UP000032434">
    <property type="component" value="Chromosome 1"/>
</dbReference>
<dbReference type="OrthoDB" id="9801392at2"/>
<proteinExistence type="predicted"/>
<accession>A0A061AAU5</accession>
<dbReference type="AlphaFoldDB" id="A0A061AAU5"/>
<dbReference type="RefSeq" id="WP_045749059.1">
    <property type="nucleotide sequence ID" value="NZ_FUZK01000003.1"/>
</dbReference>
<dbReference type="STRING" id="35623.Aocu_04460"/>
<dbReference type="HOGENOM" id="CLU_951948_0_0_14"/>
<dbReference type="KEGG" id="aoc:Aocu_04460"/>